<reference evidence="2 3" key="1">
    <citation type="submission" date="2020-10" db="EMBL/GenBank/DDBJ databases">
        <title>Connecting structure to function with the recovery of over 1000 high-quality activated sludge metagenome-assembled genomes encoding full-length rRNA genes using long-read sequencing.</title>
        <authorList>
            <person name="Singleton C.M."/>
            <person name="Petriglieri F."/>
            <person name="Kristensen J.M."/>
            <person name="Kirkegaard R.H."/>
            <person name="Michaelsen T.Y."/>
            <person name="Andersen M.H."/>
            <person name="Karst S.M."/>
            <person name="Dueholm M.S."/>
            <person name="Nielsen P.H."/>
            <person name="Albertsen M."/>
        </authorList>
    </citation>
    <scope>NUCLEOTIDE SEQUENCE [LARGE SCALE GENOMIC DNA]</scope>
    <source>
        <strain evidence="2">Ribe_18-Q3-R11-54_BAT3C.373</strain>
    </source>
</reference>
<name>A0A9D7SA09_9BACT</name>
<gene>
    <name evidence="2" type="ORF">IPO85_14745</name>
</gene>
<evidence type="ECO:0000256" key="1">
    <source>
        <dbReference type="SAM" id="Phobius"/>
    </source>
</evidence>
<organism evidence="2 3">
    <name type="scientific">Candidatus Defluviibacterium haderslevense</name>
    <dbReference type="NCBI Taxonomy" id="2981993"/>
    <lineage>
        <taxon>Bacteria</taxon>
        <taxon>Pseudomonadati</taxon>
        <taxon>Bacteroidota</taxon>
        <taxon>Saprospiria</taxon>
        <taxon>Saprospirales</taxon>
        <taxon>Saprospiraceae</taxon>
        <taxon>Candidatus Defluviibacterium</taxon>
    </lineage>
</organism>
<dbReference type="EMBL" id="JADKFW010000012">
    <property type="protein sequence ID" value="MBK9718742.1"/>
    <property type="molecule type" value="Genomic_DNA"/>
</dbReference>
<evidence type="ECO:0000313" key="3">
    <source>
        <dbReference type="Proteomes" id="UP000808349"/>
    </source>
</evidence>
<feature type="transmembrane region" description="Helical" evidence="1">
    <location>
        <begin position="45"/>
        <end position="63"/>
    </location>
</feature>
<sequence>MSFKRTLLREFEVAFSRNAQPIWFRLIKYLILGSLILCFWKSQLFLKIIAIIFILSLTVHFWVRYKTKAWTQSYGLWNYEENKSKLK</sequence>
<accession>A0A9D7SA09</accession>
<keyword evidence="1" id="KW-0472">Membrane</keyword>
<dbReference type="Proteomes" id="UP000808349">
    <property type="component" value="Unassembled WGS sequence"/>
</dbReference>
<dbReference type="AlphaFoldDB" id="A0A9D7SA09"/>
<keyword evidence="1" id="KW-0812">Transmembrane</keyword>
<proteinExistence type="predicted"/>
<comment type="caution">
    <text evidence="2">The sequence shown here is derived from an EMBL/GenBank/DDBJ whole genome shotgun (WGS) entry which is preliminary data.</text>
</comment>
<feature type="transmembrane region" description="Helical" evidence="1">
    <location>
        <begin position="22"/>
        <end position="40"/>
    </location>
</feature>
<protein>
    <submittedName>
        <fullName evidence="2">Uncharacterized protein</fullName>
    </submittedName>
</protein>
<keyword evidence="1" id="KW-1133">Transmembrane helix</keyword>
<evidence type="ECO:0000313" key="2">
    <source>
        <dbReference type="EMBL" id="MBK9718742.1"/>
    </source>
</evidence>